<reference evidence="4 5" key="1">
    <citation type="submission" date="2025-05" db="UniProtKB">
        <authorList>
            <consortium name="RefSeq"/>
        </authorList>
    </citation>
    <scope>IDENTIFICATION</scope>
    <source>
        <tissue evidence="4 5">Cell line</tissue>
    </source>
</reference>
<evidence type="ECO:0000313" key="3">
    <source>
        <dbReference type="Proteomes" id="UP001652641"/>
    </source>
</evidence>
<sequence length="455" mass="46574">MPRGQKSKLRARKKRHEGHGEESVGGAAVEAEAAEGSPPRGPEAAAPPRPGSPGAGASASASASASGSPREQGAGSPAGSPRPSARRDPLSRKASMLVQLLLEKHSSGEPVPRAALLKTVGRKYREHFPEVFRCAAERLELVFGLELREVDARSQSYVLVSKLGLAAAATSTRELPKTGLLMTLLGVIFMKGNRAAEEDIWEFLHMLGVYEGRWHLIFGEPRKLLTQDLVRQGYLEYRQVPASDPPRHEFLWGPRAHAETSKMQVLQVLAKINDTVPSCFPDLYAEALLDQEERAGPRASARGASASATARGASAAAATVTATARGASAAAATATATARGASAAAASTLARRASAAAATVTATARGASAAAASTLARGASAAAASTLARRASAAAATATARGTLASARGPSAAAATATAWPPALEAALGFLRIQGGPRGGGCSSSGLQRGGRSTF</sequence>
<organism evidence="3 4">
    <name type="scientific">Vulpes vulpes</name>
    <name type="common">Red fox</name>
    <dbReference type="NCBI Taxonomy" id="9627"/>
    <lineage>
        <taxon>Eukaryota</taxon>
        <taxon>Metazoa</taxon>
        <taxon>Chordata</taxon>
        <taxon>Craniata</taxon>
        <taxon>Vertebrata</taxon>
        <taxon>Euteleostomi</taxon>
        <taxon>Mammalia</taxon>
        <taxon>Eutheria</taxon>
        <taxon>Laurasiatheria</taxon>
        <taxon>Carnivora</taxon>
        <taxon>Caniformia</taxon>
        <taxon>Canidae</taxon>
        <taxon>Vulpes</taxon>
    </lineage>
</organism>
<name>A0ABM4ZAL9_VULVU</name>
<dbReference type="SMART" id="SM01373">
    <property type="entry name" value="MAGE"/>
    <property type="match status" value="1"/>
</dbReference>
<proteinExistence type="predicted"/>
<dbReference type="InterPro" id="IPR041899">
    <property type="entry name" value="MAGE_WH2"/>
</dbReference>
<dbReference type="Gene3D" id="1.10.10.1210">
    <property type="entry name" value="MAGE homology domain, winged helix WH2 motif"/>
    <property type="match status" value="1"/>
</dbReference>
<feature type="compositionally biased region" description="Pro residues" evidence="1">
    <location>
        <begin position="39"/>
        <end position="51"/>
    </location>
</feature>
<dbReference type="PANTHER" id="PTHR11736:SF67">
    <property type="entry name" value="MELANOMA-ASSOCIATED ANTIGEN B6B"/>
    <property type="match status" value="1"/>
</dbReference>
<dbReference type="Proteomes" id="UP001652641">
    <property type="component" value="Chromosome X"/>
</dbReference>
<dbReference type="InterPro" id="IPR037445">
    <property type="entry name" value="MAGE"/>
</dbReference>
<dbReference type="Gene3D" id="1.10.10.1200">
    <property type="entry name" value="MAGE homology domain, winged helix WH1 motif"/>
    <property type="match status" value="1"/>
</dbReference>
<dbReference type="InterPro" id="IPR002190">
    <property type="entry name" value="MHD_dom"/>
</dbReference>
<accession>A0ABM4ZAL9</accession>
<dbReference type="RefSeq" id="XP_072599592.1">
    <property type="nucleotide sequence ID" value="XM_072743491.1"/>
</dbReference>
<feature type="compositionally biased region" description="Low complexity" evidence="1">
    <location>
        <begin position="24"/>
        <end position="38"/>
    </location>
</feature>
<dbReference type="InterPro" id="IPR041898">
    <property type="entry name" value="MAGE_WH1"/>
</dbReference>
<evidence type="ECO:0000259" key="2">
    <source>
        <dbReference type="PROSITE" id="PS50838"/>
    </source>
</evidence>
<feature type="region of interest" description="Disordered" evidence="1">
    <location>
        <begin position="1"/>
        <end position="90"/>
    </location>
</feature>
<dbReference type="RefSeq" id="XP_072599591.1">
    <property type="nucleotide sequence ID" value="XM_072743490.1"/>
</dbReference>
<keyword evidence="3" id="KW-1185">Reference proteome</keyword>
<evidence type="ECO:0000313" key="4">
    <source>
        <dbReference type="RefSeq" id="XP_072599591.1"/>
    </source>
</evidence>
<evidence type="ECO:0000256" key="1">
    <source>
        <dbReference type="SAM" id="MobiDB-lite"/>
    </source>
</evidence>
<dbReference type="PROSITE" id="PS50838">
    <property type="entry name" value="MAGE"/>
    <property type="match status" value="1"/>
</dbReference>
<dbReference type="Pfam" id="PF01454">
    <property type="entry name" value="MAGE"/>
    <property type="match status" value="1"/>
</dbReference>
<feature type="compositionally biased region" description="Low complexity" evidence="1">
    <location>
        <begin position="55"/>
        <end position="71"/>
    </location>
</feature>
<dbReference type="PANTHER" id="PTHR11736">
    <property type="entry name" value="MELANOMA-ASSOCIATED ANTIGEN MAGE ANTIGEN"/>
    <property type="match status" value="1"/>
</dbReference>
<evidence type="ECO:0000313" key="5">
    <source>
        <dbReference type="RefSeq" id="XP_072599592.1"/>
    </source>
</evidence>
<feature type="domain" description="MAGE" evidence="2">
    <location>
        <begin position="90"/>
        <end position="287"/>
    </location>
</feature>
<protein>
    <submittedName>
        <fullName evidence="4 5">Melanoma-associated antigen B4-like</fullName>
    </submittedName>
</protein>
<gene>
    <name evidence="4" type="primary">LOC140596100</name>
    <name evidence="5" type="synonym">LOC140596101</name>
</gene>
<feature type="compositionally biased region" description="Basic residues" evidence="1">
    <location>
        <begin position="1"/>
        <end position="17"/>
    </location>
</feature>
<dbReference type="GeneID" id="140596100"/>